<dbReference type="STRING" id="542832.A0A3M6VK72"/>
<protein>
    <recommendedName>
        <fullName evidence="5">NAD(P)-binding domain-containing protein</fullName>
    </recommendedName>
</protein>
<dbReference type="InterPro" id="IPR036291">
    <property type="entry name" value="NAD(P)-bd_dom_sf"/>
</dbReference>
<reference evidence="3 4" key="1">
    <citation type="submission" date="2018-06" db="EMBL/GenBank/DDBJ databases">
        <title>Comparative genomics of downy mildews reveals potential adaptations to biotrophy.</title>
        <authorList>
            <person name="Fletcher K."/>
            <person name="Klosterman S.J."/>
            <person name="Derevnina L."/>
            <person name="Martin F."/>
            <person name="Koike S."/>
            <person name="Reyes Chin-Wo S."/>
            <person name="Mou B."/>
            <person name="Michelmore R."/>
        </authorList>
    </citation>
    <scope>NUCLEOTIDE SEQUENCE [LARGE SCALE GENOMIC DNA]</scope>
    <source>
        <strain evidence="2 4">R13</strain>
        <strain evidence="1 3">R14</strain>
    </source>
</reference>
<gene>
    <name evidence="2" type="ORF">DD237_000860</name>
    <name evidence="1" type="ORF">DD238_001097</name>
</gene>
<evidence type="ECO:0000313" key="2">
    <source>
        <dbReference type="EMBL" id="RQM18430.1"/>
    </source>
</evidence>
<organism evidence="1 3">
    <name type="scientific">Peronospora effusa</name>
    <dbReference type="NCBI Taxonomy" id="542832"/>
    <lineage>
        <taxon>Eukaryota</taxon>
        <taxon>Sar</taxon>
        <taxon>Stramenopiles</taxon>
        <taxon>Oomycota</taxon>
        <taxon>Peronosporomycetes</taxon>
        <taxon>Peronosporales</taxon>
        <taxon>Peronosporaceae</taxon>
        <taxon>Peronospora</taxon>
    </lineage>
</organism>
<dbReference type="VEuPathDB" id="FungiDB:DD237_000860"/>
<proteinExistence type="predicted"/>
<dbReference type="Proteomes" id="UP000286097">
    <property type="component" value="Unassembled WGS sequence"/>
</dbReference>
<comment type="caution">
    <text evidence="1">The sequence shown here is derived from an EMBL/GenBank/DDBJ whole genome shotgun (WGS) entry which is preliminary data.</text>
</comment>
<dbReference type="AlphaFoldDB" id="A0A3M6VK72"/>
<dbReference type="Proteomes" id="UP000282087">
    <property type="component" value="Unassembled WGS sequence"/>
</dbReference>
<evidence type="ECO:0000313" key="3">
    <source>
        <dbReference type="Proteomes" id="UP000282087"/>
    </source>
</evidence>
<sequence length="146" mass="16256">MISSEILGKFQRLWAASMFIWSVSKPIVSKQNRDEASDLFGRMLVGVVLGLDRGHGCEVFNLGRGTPVLLADFISIIEGLVGKKAKINILPDQPGDVQRTSADISKAERLFGYKPTTPLEQGLATTWNWYSKFYNTKTKESMTEQA</sequence>
<dbReference type="SUPFAM" id="SSF51735">
    <property type="entry name" value="NAD(P)-binding Rossmann-fold domains"/>
    <property type="match status" value="1"/>
</dbReference>
<evidence type="ECO:0000313" key="1">
    <source>
        <dbReference type="EMBL" id="RMX67069.1"/>
    </source>
</evidence>
<evidence type="ECO:0008006" key="5">
    <source>
        <dbReference type="Google" id="ProtNLM"/>
    </source>
</evidence>
<keyword evidence="3" id="KW-1185">Reference proteome</keyword>
<accession>A0A3M6VK72</accession>
<dbReference type="Gene3D" id="3.90.25.10">
    <property type="entry name" value="UDP-galactose 4-epimerase, domain 1"/>
    <property type="match status" value="1"/>
</dbReference>
<dbReference type="PRINTS" id="PR01713">
    <property type="entry name" value="NUCEPIMERASE"/>
</dbReference>
<name>A0A3M6VK72_9STRA</name>
<dbReference type="EMBL" id="QKXF01000065">
    <property type="protein sequence ID" value="RQM18430.1"/>
    <property type="molecule type" value="Genomic_DNA"/>
</dbReference>
<dbReference type="Gene3D" id="3.40.50.720">
    <property type="entry name" value="NAD(P)-binding Rossmann-like Domain"/>
    <property type="match status" value="1"/>
</dbReference>
<evidence type="ECO:0000313" key="4">
    <source>
        <dbReference type="Proteomes" id="UP000286097"/>
    </source>
</evidence>
<dbReference type="PANTHER" id="PTHR43725">
    <property type="entry name" value="UDP-GLUCOSE 4-EPIMERASE"/>
    <property type="match status" value="1"/>
</dbReference>
<dbReference type="EMBL" id="QLLG01000178">
    <property type="protein sequence ID" value="RMX67069.1"/>
    <property type="molecule type" value="Genomic_DNA"/>
</dbReference>